<dbReference type="PANTHER" id="PTHR46638">
    <property type="entry name" value="CORRINOID ADENOSYLTRANSFERASE"/>
    <property type="match status" value="1"/>
</dbReference>
<evidence type="ECO:0000313" key="3">
    <source>
        <dbReference type="Proteomes" id="UP000824250"/>
    </source>
</evidence>
<dbReference type="GO" id="GO:0009236">
    <property type="term" value="P:cobalamin biosynthetic process"/>
    <property type="evidence" value="ECO:0007669"/>
    <property type="project" value="InterPro"/>
</dbReference>
<protein>
    <submittedName>
        <fullName evidence="2">Cob(I)yrinic acid a,c-diamide adenosyltransferase</fullName>
    </submittedName>
</protein>
<dbReference type="InterPro" id="IPR003724">
    <property type="entry name" value="CblAdoTrfase_CobA"/>
</dbReference>
<sequence>MEKTGQKNPGTEKPEREKYARSPQQNPKGLVHIYCGDGKGKTSAALGLALRAAGRGKKVLIARFLKHEDSGELLSLRHVPGITVLPIERSFGFVFAMDEETKKEAASYYEGLFDRAQALSADWDVLILDEIMAAVNTGMVPEEQVVSFLKERPEGLEVVMTGRNPSKALLSMADYVSEIRKLRHPYERGIGAREGIEY</sequence>
<dbReference type="InterPro" id="IPR027417">
    <property type="entry name" value="P-loop_NTPase"/>
</dbReference>
<reference evidence="2" key="2">
    <citation type="journal article" date="2021" name="PeerJ">
        <title>Extensive microbial diversity within the chicken gut microbiome revealed by metagenomics and culture.</title>
        <authorList>
            <person name="Gilroy R."/>
            <person name="Ravi A."/>
            <person name="Getino M."/>
            <person name="Pursley I."/>
            <person name="Horton D.L."/>
            <person name="Alikhan N.F."/>
            <person name="Baker D."/>
            <person name="Gharbi K."/>
            <person name="Hall N."/>
            <person name="Watson M."/>
            <person name="Adriaenssens E.M."/>
            <person name="Foster-Nyarko E."/>
            <person name="Jarju S."/>
            <person name="Secka A."/>
            <person name="Antonio M."/>
            <person name="Oren A."/>
            <person name="Chaudhuri R.R."/>
            <person name="La Ragione R."/>
            <person name="Hildebrand F."/>
            <person name="Pallen M.J."/>
        </authorList>
    </citation>
    <scope>NUCLEOTIDE SEQUENCE</scope>
    <source>
        <strain evidence="2">CHK180-2868</strain>
    </source>
</reference>
<evidence type="ECO:0000313" key="2">
    <source>
        <dbReference type="EMBL" id="HIR05010.1"/>
    </source>
</evidence>
<dbReference type="Proteomes" id="UP000824250">
    <property type="component" value="Unassembled WGS sequence"/>
</dbReference>
<organism evidence="2 3">
    <name type="scientific">Candidatus Copromonas faecavium</name>
    <name type="common">nom. illeg.</name>
    <dbReference type="NCBI Taxonomy" id="2840740"/>
    <lineage>
        <taxon>Bacteria</taxon>
        <taxon>Bacillati</taxon>
        <taxon>Bacillota</taxon>
        <taxon>Clostridia</taxon>
        <taxon>Lachnospirales</taxon>
        <taxon>Lachnospiraceae</taxon>
        <taxon>Candidatus Copromonas (nom. illeg.)</taxon>
    </lineage>
</organism>
<evidence type="ECO:0000256" key="1">
    <source>
        <dbReference type="SAM" id="MobiDB-lite"/>
    </source>
</evidence>
<proteinExistence type="predicted"/>
<dbReference type="GO" id="GO:0008817">
    <property type="term" value="F:corrinoid adenosyltransferase activity"/>
    <property type="evidence" value="ECO:0007669"/>
    <property type="project" value="InterPro"/>
</dbReference>
<dbReference type="Pfam" id="PF02572">
    <property type="entry name" value="CobA_CobO_BtuR"/>
    <property type="match status" value="1"/>
</dbReference>
<dbReference type="AlphaFoldDB" id="A0A9D1D4N2"/>
<dbReference type="Gene3D" id="3.40.50.300">
    <property type="entry name" value="P-loop containing nucleotide triphosphate hydrolases"/>
    <property type="match status" value="1"/>
</dbReference>
<dbReference type="PIRSF" id="PIRSF015617">
    <property type="entry name" value="Adensltrnsf_CobA"/>
    <property type="match status" value="1"/>
</dbReference>
<dbReference type="EMBL" id="DVGC01000018">
    <property type="protein sequence ID" value="HIR05010.1"/>
    <property type="molecule type" value="Genomic_DNA"/>
</dbReference>
<dbReference type="PANTHER" id="PTHR46638:SF1">
    <property type="entry name" value="CORRINOID ADENOSYLTRANSFERASE"/>
    <property type="match status" value="1"/>
</dbReference>
<dbReference type="GO" id="GO:0005524">
    <property type="term" value="F:ATP binding"/>
    <property type="evidence" value="ECO:0007669"/>
    <property type="project" value="InterPro"/>
</dbReference>
<reference evidence="2" key="1">
    <citation type="submission" date="2020-10" db="EMBL/GenBank/DDBJ databases">
        <authorList>
            <person name="Gilroy R."/>
        </authorList>
    </citation>
    <scope>NUCLEOTIDE SEQUENCE</scope>
    <source>
        <strain evidence="2">CHK180-2868</strain>
    </source>
</reference>
<feature type="region of interest" description="Disordered" evidence="1">
    <location>
        <begin position="1"/>
        <end position="28"/>
    </location>
</feature>
<feature type="compositionally biased region" description="Basic and acidic residues" evidence="1">
    <location>
        <begin position="1"/>
        <end position="20"/>
    </location>
</feature>
<comment type="caution">
    <text evidence="2">The sequence shown here is derived from an EMBL/GenBank/DDBJ whole genome shotgun (WGS) entry which is preliminary data.</text>
</comment>
<name>A0A9D1D4N2_9FIRM</name>
<accession>A0A9D1D4N2</accession>
<dbReference type="SUPFAM" id="SSF52540">
    <property type="entry name" value="P-loop containing nucleoside triphosphate hydrolases"/>
    <property type="match status" value="1"/>
</dbReference>
<gene>
    <name evidence="2" type="ORF">IAB28_03465</name>
</gene>